<dbReference type="PANTHER" id="PTHR42716:SF1">
    <property type="entry name" value="SLL0471 PROTEIN"/>
    <property type="match status" value="1"/>
</dbReference>
<reference evidence="1" key="1">
    <citation type="submission" date="2020-12" db="EMBL/GenBank/DDBJ databases">
        <title>The genome sequence of Inhella sp. 4Y17.</title>
        <authorList>
            <person name="Liu Y."/>
        </authorList>
    </citation>
    <scope>NUCLEOTIDE SEQUENCE</scope>
    <source>
        <strain evidence="1">4Y10</strain>
    </source>
</reference>
<evidence type="ECO:0000313" key="2">
    <source>
        <dbReference type="Proteomes" id="UP000620139"/>
    </source>
</evidence>
<dbReference type="GO" id="GO:0009435">
    <property type="term" value="P:NAD+ biosynthetic process"/>
    <property type="evidence" value="ECO:0007669"/>
    <property type="project" value="InterPro"/>
</dbReference>
<accession>A0A931IW17</accession>
<dbReference type="InterPro" id="IPR005288">
    <property type="entry name" value="NadB"/>
</dbReference>
<dbReference type="SUPFAM" id="SSF51905">
    <property type="entry name" value="FAD/NAD(P)-binding domain"/>
    <property type="match status" value="1"/>
</dbReference>
<proteinExistence type="predicted"/>
<dbReference type="AlphaFoldDB" id="A0A931IW17"/>
<dbReference type="InterPro" id="IPR036188">
    <property type="entry name" value="FAD/NAD-bd_sf"/>
</dbReference>
<dbReference type="RefSeq" id="WP_198100208.1">
    <property type="nucleotide sequence ID" value="NZ_JAEDAL010000002.1"/>
</dbReference>
<dbReference type="EMBL" id="JAEDAL010000002">
    <property type="protein sequence ID" value="MBH9552611.1"/>
    <property type="molecule type" value="Genomic_DNA"/>
</dbReference>
<dbReference type="PANTHER" id="PTHR42716">
    <property type="entry name" value="L-ASPARTATE OXIDASE"/>
    <property type="match status" value="1"/>
</dbReference>
<gene>
    <name evidence="1" type="ORF">I7X43_07070</name>
</gene>
<keyword evidence="2" id="KW-1185">Reference proteome</keyword>
<dbReference type="GO" id="GO:0008734">
    <property type="term" value="F:L-aspartate oxidase activity"/>
    <property type="evidence" value="ECO:0007669"/>
    <property type="project" value="InterPro"/>
</dbReference>
<comment type="caution">
    <text evidence="1">The sequence shown here is derived from an EMBL/GenBank/DDBJ whole genome shotgun (WGS) entry which is preliminary data.</text>
</comment>
<dbReference type="Proteomes" id="UP000620139">
    <property type="component" value="Unassembled WGS sequence"/>
</dbReference>
<dbReference type="Pfam" id="PF12831">
    <property type="entry name" value="FAD_oxidored"/>
    <property type="match status" value="1"/>
</dbReference>
<protein>
    <submittedName>
        <fullName evidence="1">FAD-dependent oxidoreductase</fullName>
    </submittedName>
</protein>
<organism evidence="1 2">
    <name type="scientific">Inhella gelatinilytica</name>
    <dbReference type="NCBI Taxonomy" id="2795030"/>
    <lineage>
        <taxon>Bacteria</taxon>
        <taxon>Pseudomonadati</taxon>
        <taxon>Pseudomonadota</taxon>
        <taxon>Betaproteobacteria</taxon>
        <taxon>Burkholderiales</taxon>
        <taxon>Sphaerotilaceae</taxon>
        <taxon>Inhella</taxon>
    </lineage>
</organism>
<evidence type="ECO:0000313" key="1">
    <source>
        <dbReference type="EMBL" id="MBH9552611.1"/>
    </source>
</evidence>
<name>A0A931IW17_9BURK</name>
<sequence>MKTDLLIVGDSLGGVLAAHTACSQGHTAVLVTQHPWIGGQLTSQAVPPDEHRLIEHGGCTASYRAFRNAMHAHYRAQAGFQDRAALTEGCNPGDGWVSRLCIEPAAAHAYLRELLQPHIDSGHLQLMAGEAQAVQREDRRIHSLTIAGQQVSAAYVLDATETGELLRLAGLPYRLGKEAQADWAEPLAPARAEPLDQQPVTWVLALRRQTTPGPVVQRPPHYEHWRAYVVPHYGHKLFSDALPGSQPGAVAHLPFFADGATLDWWRYRRIVAGHQWQDEREEVSLVNWAQNDYAAVPLLDGPESPEAVGTAARELSLCFLHWLQTEADGRGYPELQPAPDITGTPDGLAQAVYVRESRRLIGLSTLTQVLLATGSLEPMHHPRSVGIAWYNLDIHPTVVSGHGLNAKSRPYVLPLGCFISPEIDNLLPACKNISATHLAAASTRVHPTEWMVGEVAGLIASQALRTGRHPRALHDDPLAVRALQERLQAVGIPTEWDPDLIALL</sequence>